<accession>A0A955RKC3</accession>
<feature type="non-terminal residue" evidence="1">
    <location>
        <position position="122"/>
    </location>
</feature>
<evidence type="ECO:0008006" key="3">
    <source>
        <dbReference type="Google" id="ProtNLM"/>
    </source>
</evidence>
<dbReference type="Proteomes" id="UP000754563">
    <property type="component" value="Unassembled WGS sequence"/>
</dbReference>
<dbReference type="AlphaFoldDB" id="A0A955RKC3"/>
<organism evidence="1 2">
    <name type="scientific">Candidatus Dojkabacteria bacterium</name>
    <dbReference type="NCBI Taxonomy" id="2099670"/>
    <lineage>
        <taxon>Bacteria</taxon>
        <taxon>Candidatus Dojkabacteria</taxon>
    </lineage>
</organism>
<gene>
    <name evidence="1" type="ORF">KC717_03285</name>
</gene>
<reference evidence="1" key="1">
    <citation type="submission" date="2020-04" db="EMBL/GenBank/DDBJ databases">
        <authorList>
            <person name="Zhang T."/>
        </authorList>
    </citation>
    <scope>NUCLEOTIDE SEQUENCE</scope>
    <source>
        <strain evidence="1">HKST-UBA11</strain>
    </source>
</reference>
<reference evidence="1" key="2">
    <citation type="journal article" date="2021" name="Microbiome">
        <title>Successional dynamics and alternative stable states in a saline activated sludge microbial community over 9 years.</title>
        <authorList>
            <person name="Wang Y."/>
            <person name="Ye J."/>
            <person name="Ju F."/>
            <person name="Liu L."/>
            <person name="Boyd J.A."/>
            <person name="Deng Y."/>
            <person name="Parks D.H."/>
            <person name="Jiang X."/>
            <person name="Yin X."/>
            <person name="Woodcroft B.J."/>
            <person name="Tyson G.W."/>
            <person name="Hugenholtz P."/>
            <person name="Polz M.F."/>
            <person name="Zhang T."/>
        </authorList>
    </citation>
    <scope>NUCLEOTIDE SEQUENCE</scope>
    <source>
        <strain evidence="1">HKST-UBA11</strain>
    </source>
</reference>
<comment type="caution">
    <text evidence="1">The sequence shown here is derived from an EMBL/GenBank/DDBJ whole genome shotgun (WGS) entry which is preliminary data.</text>
</comment>
<sequence length="122" mass="13275">MKRKIKKKLIFVNSILIGGLFFYVLSLSSVQAATFEFVPSSATFTSCQNTIDIYIDATGEDANAADIEVFFDESKIQITDSSGSIPGTQIIEGVAFEEYMGNYVFNSTGSFFLTGGSYPTTT</sequence>
<dbReference type="EMBL" id="JAGQLH010000033">
    <property type="protein sequence ID" value="MCA9385646.1"/>
    <property type="molecule type" value="Genomic_DNA"/>
</dbReference>
<protein>
    <recommendedName>
        <fullName evidence="3">Cohesin domain-containing protein</fullName>
    </recommendedName>
</protein>
<evidence type="ECO:0000313" key="1">
    <source>
        <dbReference type="EMBL" id="MCA9385646.1"/>
    </source>
</evidence>
<evidence type="ECO:0000313" key="2">
    <source>
        <dbReference type="Proteomes" id="UP000754563"/>
    </source>
</evidence>
<name>A0A955RKC3_9BACT</name>
<proteinExistence type="predicted"/>